<feature type="region of interest" description="Disordered" evidence="1">
    <location>
        <begin position="67"/>
        <end position="93"/>
    </location>
</feature>
<sequence>MDFSNAVSYSTVRQRKLHLRRALRIAHNSRSVAVVSQRTRVGCRHARPFRSLAVGCKESRSAALARAGRTCGTSRESLKRADVDSRRAGGSGSMRGGGGILSCWGARGHMRDGALPVLTFGCSL</sequence>
<evidence type="ECO:0000256" key="1">
    <source>
        <dbReference type="SAM" id="MobiDB-lite"/>
    </source>
</evidence>
<dbReference type="EMBL" id="BRXU01000052">
    <property type="protein sequence ID" value="GLC61804.1"/>
    <property type="molecule type" value="Genomic_DNA"/>
</dbReference>
<protein>
    <submittedName>
        <fullName evidence="2">Uncharacterized protein</fullName>
    </submittedName>
</protein>
<feature type="compositionally biased region" description="Basic and acidic residues" evidence="1">
    <location>
        <begin position="76"/>
        <end position="87"/>
    </location>
</feature>
<comment type="caution">
    <text evidence="2">The sequence shown here is derived from an EMBL/GenBank/DDBJ whole genome shotgun (WGS) entry which is preliminary data.</text>
</comment>
<evidence type="ECO:0000313" key="2">
    <source>
        <dbReference type="EMBL" id="GLC61804.1"/>
    </source>
</evidence>
<evidence type="ECO:0000313" key="3">
    <source>
        <dbReference type="Proteomes" id="UP001165080"/>
    </source>
</evidence>
<proteinExistence type="predicted"/>
<gene>
    <name evidence="2" type="primary">PLESTMB000779</name>
    <name evidence="2" type="ORF">PLESTB_001804900</name>
</gene>
<dbReference type="Proteomes" id="UP001165080">
    <property type="component" value="Unassembled WGS sequence"/>
</dbReference>
<accession>A0A9W6C122</accession>
<keyword evidence="3" id="KW-1185">Reference proteome</keyword>
<dbReference type="AlphaFoldDB" id="A0A9W6C122"/>
<name>A0A9W6C122_9CHLO</name>
<organism evidence="2 3">
    <name type="scientific">Pleodorina starrii</name>
    <dbReference type="NCBI Taxonomy" id="330485"/>
    <lineage>
        <taxon>Eukaryota</taxon>
        <taxon>Viridiplantae</taxon>
        <taxon>Chlorophyta</taxon>
        <taxon>core chlorophytes</taxon>
        <taxon>Chlorophyceae</taxon>
        <taxon>CS clade</taxon>
        <taxon>Chlamydomonadales</taxon>
        <taxon>Volvocaceae</taxon>
        <taxon>Pleodorina</taxon>
    </lineage>
</organism>
<reference evidence="2 3" key="1">
    <citation type="journal article" date="2023" name="Commun. Biol.">
        <title>Reorganization of the ancestral sex-determining regions during the evolution of trioecy in Pleodorina starrii.</title>
        <authorList>
            <person name="Takahashi K."/>
            <person name="Suzuki S."/>
            <person name="Kawai-Toyooka H."/>
            <person name="Yamamoto K."/>
            <person name="Hamaji T."/>
            <person name="Ootsuki R."/>
            <person name="Yamaguchi H."/>
            <person name="Kawachi M."/>
            <person name="Higashiyama T."/>
            <person name="Nozaki H."/>
        </authorList>
    </citation>
    <scope>NUCLEOTIDE SEQUENCE [LARGE SCALE GENOMIC DNA]</scope>
    <source>
        <strain evidence="2 3">NIES-4479</strain>
    </source>
</reference>